<sequence>MATSTLRPSTPPPPPSTSIKTPSTPRFGYDDNYKPYSPRKSSRVASRAIRNAVTPPPTIKHNIRNSLSTPQSTPRAARRVVFSGTPQHIHSLPPQSPQTAIKRRAPGSATTISGRQVSGALDRDSTTSAATALGLTPKNKKKEQKMDNHQQAGAMVRGDGMLPTPSKTPRHPKQTEELKQGINEVSRTLFTSIHADNSADAMPKPKKNRKKHDGFGLGSSSADEPIAIFTDSEDRIPEVDSHSDNPFFGSSPPRITRGRGRSSKPKLIHVPGEEDQTLEQLIGRDDGHVANFRGKLIFKKKSNASASHSPTRGAGRAEVMGLDQGFAGEFTGPVTRSCRRQLFTNNQRAPAIPQVQVTEDEEEALTDIEEKFYTDLTESDVEPRTPSHVQGLVTPDAPRFGPTSSPTFKRATRATKIHDVVDSPVTPPRRGRSRVTSPFRSSRSDNDFDRATRKRDGGSASRPAEEVKRART</sequence>
<dbReference type="AlphaFoldDB" id="A0A8A3P4Y0"/>
<feature type="region of interest" description="Disordered" evidence="1">
    <location>
        <begin position="1"/>
        <end position="150"/>
    </location>
</feature>
<feature type="compositionally biased region" description="Basic and acidic residues" evidence="1">
    <location>
        <begin position="442"/>
        <end position="472"/>
    </location>
</feature>
<protein>
    <submittedName>
        <fullName evidence="2">Uncharacterized protein</fullName>
    </submittedName>
</protein>
<evidence type="ECO:0000313" key="2">
    <source>
        <dbReference type="EMBL" id="QSZ30406.1"/>
    </source>
</evidence>
<feature type="region of interest" description="Disordered" evidence="1">
    <location>
        <begin position="156"/>
        <end position="175"/>
    </location>
</feature>
<feature type="compositionally biased region" description="Polar residues" evidence="1">
    <location>
        <begin position="64"/>
        <end position="74"/>
    </location>
</feature>
<feature type="region of interest" description="Disordered" evidence="1">
    <location>
        <begin position="377"/>
        <end position="472"/>
    </location>
</feature>
<proteinExistence type="predicted"/>
<reference evidence="2" key="1">
    <citation type="submission" date="2020-10" db="EMBL/GenBank/DDBJ databases">
        <title>Genome Sequence of Monilinia vaccinii-corymbosi Sheds Light on Mummy Berry Disease Infection of Blueberry and Mating Type.</title>
        <authorList>
            <person name="Yow A.G."/>
            <person name="Zhang Y."/>
            <person name="Bansal K."/>
            <person name="Eacker S.M."/>
            <person name="Sullivan S."/>
            <person name="Liachko I."/>
            <person name="Cubeta M.A."/>
            <person name="Rollins J.A."/>
            <person name="Ashrafi H."/>
        </authorList>
    </citation>
    <scope>NUCLEOTIDE SEQUENCE</scope>
    <source>
        <strain evidence="2">RL-1</strain>
    </source>
</reference>
<feature type="region of interest" description="Disordered" evidence="1">
    <location>
        <begin position="195"/>
        <end position="222"/>
    </location>
</feature>
<accession>A0A8A3P4Y0</accession>
<feature type="region of interest" description="Disordered" evidence="1">
    <location>
        <begin position="236"/>
        <end position="266"/>
    </location>
</feature>
<evidence type="ECO:0000256" key="1">
    <source>
        <dbReference type="SAM" id="MobiDB-lite"/>
    </source>
</evidence>
<feature type="compositionally biased region" description="Basic residues" evidence="1">
    <location>
        <begin position="256"/>
        <end position="266"/>
    </location>
</feature>
<organism evidence="2 3">
    <name type="scientific">Monilinia vaccinii-corymbosi</name>
    <dbReference type="NCBI Taxonomy" id="61207"/>
    <lineage>
        <taxon>Eukaryota</taxon>
        <taxon>Fungi</taxon>
        <taxon>Dikarya</taxon>
        <taxon>Ascomycota</taxon>
        <taxon>Pezizomycotina</taxon>
        <taxon>Leotiomycetes</taxon>
        <taxon>Helotiales</taxon>
        <taxon>Sclerotiniaceae</taxon>
        <taxon>Monilinia</taxon>
    </lineage>
</organism>
<dbReference type="EMBL" id="CP063405">
    <property type="protein sequence ID" value="QSZ30406.1"/>
    <property type="molecule type" value="Genomic_DNA"/>
</dbReference>
<evidence type="ECO:0000313" key="3">
    <source>
        <dbReference type="Proteomes" id="UP000672032"/>
    </source>
</evidence>
<dbReference type="OrthoDB" id="5398515at2759"/>
<dbReference type="Proteomes" id="UP000672032">
    <property type="component" value="Chromosome 1"/>
</dbReference>
<gene>
    <name evidence="2" type="ORF">DSL72_004929</name>
</gene>
<name>A0A8A3P4Y0_9HELO</name>
<keyword evidence="3" id="KW-1185">Reference proteome</keyword>